<dbReference type="PANTHER" id="PTHR35787:SF1">
    <property type="entry name" value="GLYCEROL UPTAKE OPERON ANTITERMINATOR REGULATORY PROTEIN"/>
    <property type="match status" value="1"/>
</dbReference>
<dbReference type="EMBL" id="MBEW02000015">
    <property type="protein sequence ID" value="RDY20997.1"/>
    <property type="molecule type" value="Genomic_DNA"/>
</dbReference>
<accession>A0A371IKH7</accession>
<dbReference type="GO" id="GO:0006355">
    <property type="term" value="P:regulation of DNA-templated transcription"/>
    <property type="evidence" value="ECO:0007669"/>
    <property type="project" value="InterPro"/>
</dbReference>
<reference evidence="1 2" key="1">
    <citation type="journal article" date="2016" name="Genome Announc.">
        <title>Draft Genome Sequence of Criibacterium bergeronii gen. nov., sp. nov., Strain CCRI-22567T, Isolated from a Vaginal Sample from a Woman with Bacterial Vaginosis.</title>
        <authorList>
            <person name="Maheux A.F."/>
            <person name="Berube E."/>
            <person name="Boudreau D.K."/>
            <person name="Raymond F."/>
            <person name="Corbeil J."/>
            <person name="Roy P.H."/>
            <person name="Boissinot M."/>
            <person name="Omar R.F."/>
        </authorList>
    </citation>
    <scope>NUCLEOTIDE SEQUENCE [LARGE SCALE GENOMIC DNA]</scope>
    <source>
        <strain evidence="1 2">CCRI-22567</strain>
    </source>
</reference>
<dbReference type="InterPro" id="IPR006699">
    <property type="entry name" value="GlpP"/>
</dbReference>
<dbReference type="PANTHER" id="PTHR35787">
    <property type="entry name" value="GLYCEROL UPTAKE OPERON ANTITERMINATOR REGULATORY PROTEIN"/>
    <property type="match status" value="1"/>
</dbReference>
<organism evidence="1 2">
    <name type="scientific">Criibacterium bergeronii</name>
    <dbReference type="NCBI Taxonomy" id="1871336"/>
    <lineage>
        <taxon>Bacteria</taxon>
        <taxon>Bacillati</taxon>
        <taxon>Bacillota</taxon>
        <taxon>Clostridia</taxon>
        <taxon>Peptostreptococcales</taxon>
        <taxon>Filifactoraceae</taxon>
        <taxon>Criibacterium</taxon>
    </lineage>
</organism>
<dbReference type="STRING" id="1871336.BBG48_10225"/>
<dbReference type="Gene3D" id="3.20.20.70">
    <property type="entry name" value="Aldolase class I"/>
    <property type="match status" value="1"/>
</dbReference>
<dbReference type="GO" id="GO:0006071">
    <property type="term" value="P:glycerol metabolic process"/>
    <property type="evidence" value="ECO:0007669"/>
    <property type="project" value="InterPro"/>
</dbReference>
<comment type="caution">
    <text evidence="1">The sequence shown here is derived from an EMBL/GenBank/DDBJ whole genome shotgun (WGS) entry which is preliminary data.</text>
</comment>
<evidence type="ECO:0000313" key="2">
    <source>
        <dbReference type="Proteomes" id="UP000093352"/>
    </source>
</evidence>
<dbReference type="RefSeq" id="WP_068913320.1">
    <property type="nucleotide sequence ID" value="NZ_MBEW02000015.1"/>
</dbReference>
<protein>
    <submittedName>
        <fullName evidence="1">Glycerol-3-phosphate responsive antiterminator</fullName>
    </submittedName>
</protein>
<name>A0A371IKH7_9FIRM</name>
<sequence length="188" mass="20963">MKSDFIDRLYDNPLIMAIKNDEELEKCIDYDNEIVFLLYGDVCNIQDKVSQLKSKGKFVLVHTDLIQGLSNKEIAVDFVKKYTESDGIISTKENCTKRANEIGLCSVLRYFVLDSMSYSNVKSQIKNVHADAVEILPGNMPKVISNISKMSNKPIITGGLISSKDEVMLMLKSGAVAISSTNSDVWQV</sequence>
<dbReference type="AlphaFoldDB" id="A0A371IKH7"/>
<proteinExistence type="predicted"/>
<dbReference type="Proteomes" id="UP000093352">
    <property type="component" value="Unassembled WGS sequence"/>
</dbReference>
<gene>
    <name evidence="1" type="ORF">BBG48_007280</name>
</gene>
<evidence type="ECO:0000313" key="1">
    <source>
        <dbReference type="EMBL" id="RDY20997.1"/>
    </source>
</evidence>
<dbReference type="SUPFAM" id="SSF110391">
    <property type="entry name" value="GlpP-like"/>
    <property type="match status" value="1"/>
</dbReference>
<dbReference type="Pfam" id="PF04309">
    <property type="entry name" value="G3P_antiterm"/>
    <property type="match status" value="1"/>
</dbReference>
<dbReference type="InterPro" id="IPR013785">
    <property type="entry name" value="Aldolase_TIM"/>
</dbReference>
<dbReference type="PIRSF" id="PIRSF016897">
    <property type="entry name" value="GlpP"/>
    <property type="match status" value="1"/>
</dbReference>
<keyword evidence="2" id="KW-1185">Reference proteome</keyword>